<dbReference type="SUPFAM" id="SSF55729">
    <property type="entry name" value="Acyl-CoA N-acyltransferases (Nat)"/>
    <property type="match status" value="1"/>
</dbReference>
<organism evidence="1 2">
    <name type="scientific">Phaeosphaeria nodorum (strain SN15 / ATCC MYA-4574 / FGSC 10173)</name>
    <name type="common">Glume blotch fungus</name>
    <name type="synonym">Parastagonospora nodorum</name>
    <dbReference type="NCBI Taxonomy" id="321614"/>
    <lineage>
        <taxon>Eukaryota</taxon>
        <taxon>Fungi</taxon>
        <taxon>Dikarya</taxon>
        <taxon>Ascomycota</taxon>
        <taxon>Pezizomycotina</taxon>
        <taxon>Dothideomycetes</taxon>
        <taxon>Pleosporomycetidae</taxon>
        <taxon>Pleosporales</taxon>
        <taxon>Pleosporineae</taxon>
        <taxon>Phaeosphaeriaceae</taxon>
        <taxon>Parastagonospora</taxon>
    </lineage>
</organism>
<proteinExistence type="predicted"/>
<dbReference type="OrthoDB" id="3745836at2759"/>
<dbReference type="EMBL" id="CP069028">
    <property type="protein sequence ID" value="QRC96432.1"/>
    <property type="molecule type" value="Genomic_DNA"/>
</dbReference>
<dbReference type="VEuPathDB" id="FungiDB:JI435_013490"/>
<dbReference type="Gene3D" id="3.40.630.30">
    <property type="match status" value="1"/>
</dbReference>
<sequence length="230" mass="25666">MTTPCLSAPVLFLPQDLRSDSKLTSQITRLTNDAFRRSKLPDPDKWNYERPRFPTHESYYEMLGDETIVAVIFDQDVCAKHSSASSALESDAITNGKVVACAAAVPWKGGWAKEGAGEEDGWEIKALAVDGDAAYLRKGLAVRVMAALENHLIERTKSQVRANFPQGTIPKRYGCVTLWILAADCINGAYWRKKGYREVRRSTEGEGIWGCKTSFDIVVFRKDVTYDVSH</sequence>
<dbReference type="InterPro" id="IPR016181">
    <property type="entry name" value="Acyl_CoA_acyltransferase"/>
</dbReference>
<reference evidence="2" key="1">
    <citation type="journal article" date="2021" name="BMC Genomics">
        <title>Chromosome-level genome assembly and manually-curated proteome of model necrotroph Parastagonospora nodorum Sn15 reveals a genome-wide trove of candidate effector homologs, and redundancy of virulence-related functions within an accessory chromosome.</title>
        <authorList>
            <person name="Bertazzoni S."/>
            <person name="Jones D.A.B."/>
            <person name="Phan H.T."/>
            <person name="Tan K.-C."/>
            <person name="Hane J.K."/>
        </authorList>
    </citation>
    <scope>NUCLEOTIDE SEQUENCE [LARGE SCALE GENOMIC DNA]</scope>
    <source>
        <strain evidence="2">SN15 / ATCC MYA-4574 / FGSC 10173)</strain>
    </source>
</reference>
<name>A0A7U2I1Y8_PHANO</name>
<dbReference type="AlphaFoldDB" id="A0A7U2I1Y8"/>
<accession>A0A7U2I1Y8</accession>
<dbReference type="KEGG" id="pno:SNOG_01349"/>
<dbReference type="Proteomes" id="UP000663193">
    <property type="component" value="Chromosome 6"/>
</dbReference>
<protein>
    <submittedName>
        <fullName evidence="1">Uncharacterized protein</fullName>
    </submittedName>
</protein>
<evidence type="ECO:0000313" key="2">
    <source>
        <dbReference type="Proteomes" id="UP000663193"/>
    </source>
</evidence>
<dbReference type="RefSeq" id="XP_001791991.1">
    <property type="nucleotide sequence ID" value="XM_001791939.1"/>
</dbReference>
<gene>
    <name evidence="1" type="ORF">JI435_013490</name>
</gene>
<keyword evidence="2" id="KW-1185">Reference proteome</keyword>
<evidence type="ECO:0000313" key="1">
    <source>
        <dbReference type="EMBL" id="QRC96432.1"/>
    </source>
</evidence>